<dbReference type="InterPro" id="IPR028362">
    <property type="entry name" value="AlgI"/>
</dbReference>
<keyword evidence="5 11" id="KW-0808">Transferase</keyword>
<dbReference type="InterPro" id="IPR004299">
    <property type="entry name" value="MBOAT_fam"/>
</dbReference>
<feature type="transmembrane region" description="Helical" evidence="12">
    <location>
        <begin position="77"/>
        <end position="95"/>
    </location>
</feature>
<dbReference type="EMBL" id="FTNU01000001">
    <property type="protein sequence ID" value="SIR72927.1"/>
    <property type="molecule type" value="Genomic_DNA"/>
</dbReference>
<sequence>MFSFLSIEFSLLFIGFLAIYWLFRHRPKYQNLLLSCLSYLIVYLMAGWQAVLILFIYTVLVFFITNMMDRSQFKKRWLALGVIFTLLNLSVFKYYDFFKQTIQLSLDALQLDSSGLMANIIFPLGISYYSFQGISYMVGRYQQDEQTPRFGFMELLQHLSFFATISAGPIARAKSAAGLTDIQGKPCGMSEQIRTIAPRRILLPTVALALILLALIKKWWLAGWLADNWVNPIFANPMQYHSLEVLVAIYAYTLQLFLDFSGYSEMMVAFGLLLGFRLPINFKAPLIAHNIRVFWDRWHISLSTWIRDYIYIPLGGSRGGFAKTQINLMIAMGLSGIWHGSSINFLLWGLLHGLAIVLLNCTDKLHQILYKSTPKTARNALYRQGWLGKMLGIFFTINFVAFCFVFFRASSWNDATQIFQALAFNCQNIAWSANPLYMLAIFVVAWLIYPWYTRHTPAIVRFFSYLPKVVIIGLLLIGLLTVIIFAPSGIPGFIYANF</sequence>
<organism evidence="13 14">
    <name type="scientific">Moraxella cuniculi DSM 21768</name>
    <dbReference type="NCBI Taxonomy" id="1122245"/>
    <lineage>
        <taxon>Bacteria</taxon>
        <taxon>Pseudomonadati</taxon>
        <taxon>Pseudomonadota</taxon>
        <taxon>Gammaproteobacteria</taxon>
        <taxon>Moraxellales</taxon>
        <taxon>Moraxellaceae</taxon>
        <taxon>Moraxella</taxon>
    </lineage>
</organism>
<feature type="transmembrane region" description="Helical" evidence="12">
    <location>
        <begin position="345"/>
        <end position="365"/>
    </location>
</feature>
<feature type="transmembrane region" description="Helical" evidence="12">
    <location>
        <begin position="240"/>
        <end position="258"/>
    </location>
</feature>
<comment type="pathway">
    <text evidence="2 11">Glycan biosynthesis; alginate biosynthesis.</text>
</comment>
<evidence type="ECO:0000256" key="9">
    <source>
        <dbReference type="ARBA" id="ARBA00023136"/>
    </source>
</evidence>
<keyword evidence="7 11" id="KW-0016">Alginate biosynthesis</keyword>
<keyword evidence="14" id="KW-1185">Reference proteome</keyword>
<keyword evidence="10 11" id="KW-0012">Acyltransferase</keyword>
<evidence type="ECO:0000256" key="11">
    <source>
        <dbReference type="PIRNR" id="PIRNR016636"/>
    </source>
</evidence>
<evidence type="ECO:0000256" key="12">
    <source>
        <dbReference type="SAM" id="Phobius"/>
    </source>
</evidence>
<feature type="transmembrane region" description="Helical" evidence="12">
    <location>
        <begin position="469"/>
        <end position="496"/>
    </location>
</feature>
<dbReference type="InterPro" id="IPR051085">
    <property type="entry name" value="MB_O-acyltransferase"/>
</dbReference>
<dbReference type="UniPathway" id="UPA00286"/>
<keyword evidence="6 11" id="KW-0812">Transmembrane</keyword>
<evidence type="ECO:0000256" key="4">
    <source>
        <dbReference type="ARBA" id="ARBA00022475"/>
    </source>
</evidence>
<dbReference type="PIRSF" id="PIRSF016636">
    <property type="entry name" value="AlgI_DltB"/>
    <property type="match status" value="1"/>
</dbReference>
<reference evidence="14" key="1">
    <citation type="submission" date="2017-01" db="EMBL/GenBank/DDBJ databases">
        <authorList>
            <person name="Varghese N."/>
            <person name="Submissions S."/>
        </authorList>
    </citation>
    <scope>NUCLEOTIDE SEQUENCE [LARGE SCALE GENOMIC DNA]</scope>
    <source>
        <strain evidence="14">DSM 21768</strain>
    </source>
</reference>
<evidence type="ECO:0000256" key="1">
    <source>
        <dbReference type="ARBA" id="ARBA00004651"/>
    </source>
</evidence>
<feature type="transmembrane region" description="Helical" evidence="12">
    <location>
        <begin position="201"/>
        <end position="220"/>
    </location>
</feature>
<proteinExistence type="inferred from homology"/>
<dbReference type="STRING" id="34061.B0189_00915"/>
<evidence type="ECO:0000256" key="5">
    <source>
        <dbReference type="ARBA" id="ARBA00022679"/>
    </source>
</evidence>
<feature type="transmembrane region" description="Helical" evidence="12">
    <location>
        <begin position="115"/>
        <end position="131"/>
    </location>
</feature>
<feature type="transmembrane region" description="Helical" evidence="12">
    <location>
        <begin position="386"/>
        <end position="409"/>
    </location>
</feature>
<dbReference type="PANTHER" id="PTHR13285">
    <property type="entry name" value="ACYLTRANSFERASE"/>
    <property type="match status" value="1"/>
</dbReference>
<feature type="transmembrane region" description="Helical" evidence="12">
    <location>
        <begin position="43"/>
        <end position="65"/>
    </location>
</feature>
<keyword evidence="4 11" id="KW-1003">Cell membrane</keyword>
<dbReference type="Proteomes" id="UP000187495">
    <property type="component" value="Unassembled WGS sequence"/>
</dbReference>
<evidence type="ECO:0000313" key="13">
    <source>
        <dbReference type="EMBL" id="SIR72927.1"/>
    </source>
</evidence>
<keyword evidence="8 12" id="KW-1133">Transmembrane helix</keyword>
<dbReference type="PIRSF" id="PIRSF500217">
    <property type="entry name" value="AlgI"/>
    <property type="match status" value="1"/>
</dbReference>
<dbReference type="GO" id="GO:0016746">
    <property type="term" value="F:acyltransferase activity"/>
    <property type="evidence" value="ECO:0007669"/>
    <property type="project" value="UniProtKB-KW"/>
</dbReference>
<dbReference type="GO" id="GO:0005886">
    <property type="term" value="C:plasma membrane"/>
    <property type="evidence" value="ECO:0007669"/>
    <property type="project" value="UniProtKB-SubCell"/>
</dbReference>
<dbReference type="Pfam" id="PF03062">
    <property type="entry name" value="MBOAT"/>
    <property type="match status" value="1"/>
</dbReference>
<dbReference type="PANTHER" id="PTHR13285:SF23">
    <property type="entry name" value="TEICHOIC ACID D-ALANYLTRANSFERASE"/>
    <property type="match status" value="1"/>
</dbReference>
<evidence type="ECO:0000256" key="7">
    <source>
        <dbReference type="ARBA" id="ARBA00022841"/>
    </source>
</evidence>
<dbReference type="RefSeq" id="WP_076554312.1">
    <property type="nucleotide sequence ID" value="NZ_FTNU01000001.1"/>
</dbReference>
<keyword evidence="9 11" id="KW-0472">Membrane</keyword>
<evidence type="ECO:0000313" key="14">
    <source>
        <dbReference type="Proteomes" id="UP000187495"/>
    </source>
</evidence>
<gene>
    <name evidence="13" type="ORF">SAMN02745664_101126</name>
</gene>
<feature type="transmembrane region" description="Helical" evidence="12">
    <location>
        <begin position="429"/>
        <end position="449"/>
    </location>
</feature>
<accession>A0A1N7DAZ9</accession>
<name>A0A1N7DAZ9_9GAMM</name>
<dbReference type="EC" id="2.3.1.-" evidence="11"/>
<evidence type="ECO:0000256" key="8">
    <source>
        <dbReference type="ARBA" id="ARBA00022989"/>
    </source>
</evidence>
<dbReference type="AlphaFoldDB" id="A0A1N7DAZ9"/>
<evidence type="ECO:0000256" key="10">
    <source>
        <dbReference type="ARBA" id="ARBA00023315"/>
    </source>
</evidence>
<keyword evidence="11" id="KW-0997">Cell inner membrane</keyword>
<evidence type="ECO:0000256" key="2">
    <source>
        <dbReference type="ARBA" id="ARBA00005182"/>
    </source>
</evidence>
<evidence type="ECO:0000256" key="6">
    <source>
        <dbReference type="ARBA" id="ARBA00022692"/>
    </source>
</evidence>
<comment type="similarity">
    <text evidence="3 11">Belongs to the membrane-bound acyltransferase family.</text>
</comment>
<dbReference type="InterPro" id="IPR024194">
    <property type="entry name" value="Ac/AlaTfrase_AlgI/DltB"/>
</dbReference>
<evidence type="ECO:0000256" key="3">
    <source>
        <dbReference type="ARBA" id="ARBA00010323"/>
    </source>
</evidence>
<feature type="transmembrane region" description="Helical" evidence="12">
    <location>
        <begin position="7"/>
        <end position="23"/>
    </location>
</feature>
<protein>
    <recommendedName>
        <fullName evidence="11">Probable alginate O-acetylase</fullName>
        <ecNumber evidence="11">2.3.1.-</ecNumber>
    </recommendedName>
</protein>
<dbReference type="GO" id="GO:0042121">
    <property type="term" value="P:alginic acid biosynthetic process"/>
    <property type="evidence" value="ECO:0007669"/>
    <property type="project" value="UniProtKB-UniRule"/>
</dbReference>
<comment type="subcellular location">
    <subcellularLocation>
        <location evidence="11">Cell inner membrane</location>
    </subcellularLocation>
    <subcellularLocation>
        <location evidence="1">Cell membrane</location>
        <topology evidence="1">Multi-pass membrane protein</topology>
    </subcellularLocation>
</comment>